<dbReference type="PANTHER" id="PTHR46890:SF49">
    <property type="entry name" value="RNA-DIRECTED DNA POLYMERASE"/>
    <property type="match status" value="1"/>
</dbReference>
<keyword evidence="2" id="KW-1185">Reference proteome</keyword>
<evidence type="ECO:0008006" key="3">
    <source>
        <dbReference type="Google" id="ProtNLM"/>
    </source>
</evidence>
<gene>
    <name evidence="1" type="ORF">Dsin_017477</name>
</gene>
<evidence type="ECO:0000313" key="2">
    <source>
        <dbReference type="Proteomes" id="UP001281410"/>
    </source>
</evidence>
<organism evidence="1 2">
    <name type="scientific">Dipteronia sinensis</name>
    <dbReference type="NCBI Taxonomy" id="43782"/>
    <lineage>
        <taxon>Eukaryota</taxon>
        <taxon>Viridiplantae</taxon>
        <taxon>Streptophyta</taxon>
        <taxon>Embryophyta</taxon>
        <taxon>Tracheophyta</taxon>
        <taxon>Spermatophyta</taxon>
        <taxon>Magnoliopsida</taxon>
        <taxon>eudicotyledons</taxon>
        <taxon>Gunneridae</taxon>
        <taxon>Pentapetalae</taxon>
        <taxon>rosids</taxon>
        <taxon>malvids</taxon>
        <taxon>Sapindales</taxon>
        <taxon>Sapindaceae</taxon>
        <taxon>Hippocastanoideae</taxon>
        <taxon>Acereae</taxon>
        <taxon>Dipteronia</taxon>
    </lineage>
</organism>
<proteinExistence type="predicted"/>
<sequence length="131" mass="14698">MDALSAPGPDGFSGSFFQSCWEIVVRNVILTVQNFFHSGMVALGLNSNFIVLLPKMRDSITIDQFRPIVLGNFLFKVSSKILADKLAQIAARIVYLQQFGFIRDRHVEDCIALASDCVNVLHKKCYGVMWL</sequence>
<name>A0AAE0AF12_9ROSI</name>
<reference evidence="1" key="1">
    <citation type="journal article" date="2023" name="Plant J.">
        <title>Genome sequences and population genomics provide insights into the demographic history, inbreeding, and mutation load of two 'living fossil' tree species of Dipteronia.</title>
        <authorList>
            <person name="Feng Y."/>
            <person name="Comes H.P."/>
            <person name="Chen J."/>
            <person name="Zhu S."/>
            <person name="Lu R."/>
            <person name="Zhang X."/>
            <person name="Li P."/>
            <person name="Qiu J."/>
            <person name="Olsen K.M."/>
            <person name="Qiu Y."/>
        </authorList>
    </citation>
    <scope>NUCLEOTIDE SEQUENCE</scope>
    <source>
        <strain evidence="1">NBL</strain>
    </source>
</reference>
<dbReference type="EMBL" id="JANJYJ010000005">
    <property type="protein sequence ID" value="KAK3212771.1"/>
    <property type="molecule type" value="Genomic_DNA"/>
</dbReference>
<protein>
    <recommendedName>
        <fullName evidence="3">Reverse transcriptase domain-containing protein</fullName>
    </recommendedName>
</protein>
<dbReference type="PANTHER" id="PTHR46890">
    <property type="entry name" value="NON-LTR RETROLELEMENT REVERSE TRANSCRIPTASE-LIKE PROTEIN-RELATED"/>
    <property type="match status" value="1"/>
</dbReference>
<comment type="caution">
    <text evidence="1">The sequence shown here is derived from an EMBL/GenBank/DDBJ whole genome shotgun (WGS) entry which is preliminary data.</text>
</comment>
<dbReference type="Proteomes" id="UP001281410">
    <property type="component" value="Unassembled WGS sequence"/>
</dbReference>
<evidence type="ECO:0000313" key="1">
    <source>
        <dbReference type="EMBL" id="KAK3212771.1"/>
    </source>
</evidence>
<accession>A0AAE0AF12</accession>
<dbReference type="InterPro" id="IPR052343">
    <property type="entry name" value="Retrotransposon-Effector_Assoc"/>
</dbReference>
<dbReference type="AlphaFoldDB" id="A0AAE0AF12"/>